<sequence>MDMSVKLGLSYPTPVAADALPAKRQEPVQPASELDDKQDPPADRTVLEQAVSAIQEFVKASERQLNFSIDDATGQVVVKVIARQSGEVIRQLPSEVALKLAQNLKDANSLLFDTQA</sequence>
<dbReference type="EMBL" id="NBWC01000030">
    <property type="protein sequence ID" value="ORL62136.1"/>
    <property type="molecule type" value="Genomic_DNA"/>
</dbReference>
<accession>A0A1X0ZS51</accession>
<dbReference type="Gene3D" id="3.30.160.170">
    <property type="entry name" value="FlaG-like"/>
    <property type="match status" value="1"/>
</dbReference>
<dbReference type="InterPro" id="IPR035924">
    <property type="entry name" value="FlaG-like_sf"/>
</dbReference>
<feature type="region of interest" description="Disordered" evidence="1">
    <location>
        <begin position="16"/>
        <end position="42"/>
    </location>
</feature>
<evidence type="ECO:0000313" key="2">
    <source>
        <dbReference type="EMBL" id="ORL62136.1"/>
    </source>
</evidence>
<dbReference type="SUPFAM" id="SSF160214">
    <property type="entry name" value="FlaG-like"/>
    <property type="match status" value="1"/>
</dbReference>
<reference evidence="2 3" key="1">
    <citation type="submission" date="2017-04" db="EMBL/GenBank/DDBJ databases">
        <title>Presence of VIM-2 positive Pseudomonas species in chickens and their surrounding environment.</title>
        <authorList>
            <person name="Zhang R."/>
        </authorList>
    </citation>
    <scope>NUCLEOTIDE SEQUENCE [LARGE SCALE GENOMIC DNA]</scope>
    <source>
        <strain evidence="2 3">DZ-C18</strain>
    </source>
</reference>
<dbReference type="PANTHER" id="PTHR37166">
    <property type="entry name" value="PROTEIN FLAG"/>
    <property type="match status" value="1"/>
</dbReference>
<evidence type="ECO:0000313" key="3">
    <source>
        <dbReference type="Proteomes" id="UP000193675"/>
    </source>
</evidence>
<evidence type="ECO:0000256" key="1">
    <source>
        <dbReference type="SAM" id="MobiDB-lite"/>
    </source>
</evidence>
<proteinExistence type="predicted"/>
<name>A0A1X0ZS51_PSEPU</name>
<gene>
    <name evidence="2" type="ORF">B7H17_18935</name>
</gene>
<dbReference type="Pfam" id="PF03646">
    <property type="entry name" value="FlaG"/>
    <property type="match status" value="1"/>
</dbReference>
<dbReference type="Proteomes" id="UP000193675">
    <property type="component" value="Unassembled WGS sequence"/>
</dbReference>
<dbReference type="PANTHER" id="PTHR37166:SF1">
    <property type="entry name" value="PROTEIN FLAG"/>
    <property type="match status" value="1"/>
</dbReference>
<protein>
    <submittedName>
        <fullName evidence="2">Flagellar biosynthesis protein FlaG</fullName>
    </submittedName>
</protein>
<keyword evidence="2" id="KW-0282">Flagellum</keyword>
<keyword evidence="2" id="KW-0969">Cilium</keyword>
<dbReference type="InterPro" id="IPR005186">
    <property type="entry name" value="FlaG"/>
</dbReference>
<comment type="caution">
    <text evidence="2">The sequence shown here is derived from an EMBL/GenBank/DDBJ whole genome shotgun (WGS) entry which is preliminary data.</text>
</comment>
<keyword evidence="2" id="KW-0966">Cell projection</keyword>
<organism evidence="2 3">
    <name type="scientific">Pseudomonas putida</name>
    <name type="common">Arthrobacter siderocapsulatus</name>
    <dbReference type="NCBI Taxonomy" id="303"/>
    <lineage>
        <taxon>Bacteria</taxon>
        <taxon>Pseudomonadati</taxon>
        <taxon>Pseudomonadota</taxon>
        <taxon>Gammaproteobacteria</taxon>
        <taxon>Pseudomonadales</taxon>
        <taxon>Pseudomonadaceae</taxon>
        <taxon>Pseudomonas</taxon>
    </lineage>
</organism>
<dbReference type="AlphaFoldDB" id="A0A1X0ZS51"/>
<dbReference type="OrthoDB" id="5741693at2"/>
<dbReference type="RefSeq" id="WP_084858241.1">
    <property type="nucleotide sequence ID" value="NZ_JAOTEI010000018.1"/>
</dbReference>